<sequence length="189" mass="20707">LQGRYNLLALREVLPALRRVQVFDTRGDALAKFAADMGSKTSLEIVPAGSAEEVFDGADIAVTATGWLDEPIFKADWIAPGTLALPIHARGWEPKALREVDKFIVDDWQQFSHSLAGFYGPMPEPYAQLGQVVVGDRPGRESPTERIIDFNYGMAIHDVAMATEILGRARQQGLGTTLPHTDGVMPYSQ</sequence>
<evidence type="ECO:0008006" key="2">
    <source>
        <dbReference type="Google" id="ProtNLM"/>
    </source>
</evidence>
<dbReference type="PANTHER" id="PTHR13812">
    <property type="entry name" value="KETIMINE REDUCTASE MU-CRYSTALLIN"/>
    <property type="match status" value="1"/>
</dbReference>
<name>A0A0F9FZ69_9ZZZZ</name>
<dbReference type="InterPro" id="IPR003462">
    <property type="entry name" value="ODC_Mu_crystall"/>
</dbReference>
<dbReference type="SUPFAM" id="SSF51735">
    <property type="entry name" value="NAD(P)-binding Rossmann-fold domains"/>
    <property type="match status" value="1"/>
</dbReference>
<dbReference type="AlphaFoldDB" id="A0A0F9FZ69"/>
<organism evidence="1">
    <name type="scientific">marine sediment metagenome</name>
    <dbReference type="NCBI Taxonomy" id="412755"/>
    <lineage>
        <taxon>unclassified sequences</taxon>
        <taxon>metagenomes</taxon>
        <taxon>ecological metagenomes</taxon>
    </lineage>
</organism>
<evidence type="ECO:0000313" key="1">
    <source>
        <dbReference type="EMBL" id="KKL83551.1"/>
    </source>
</evidence>
<proteinExistence type="predicted"/>
<dbReference type="GO" id="GO:0005737">
    <property type="term" value="C:cytoplasm"/>
    <property type="evidence" value="ECO:0007669"/>
    <property type="project" value="TreeGrafter"/>
</dbReference>
<dbReference type="Gene3D" id="3.40.50.720">
    <property type="entry name" value="NAD(P)-binding Rossmann-like Domain"/>
    <property type="match status" value="1"/>
</dbReference>
<accession>A0A0F9FZ69</accession>
<dbReference type="PANTHER" id="PTHR13812:SF19">
    <property type="entry name" value="KETIMINE REDUCTASE MU-CRYSTALLIN"/>
    <property type="match status" value="1"/>
</dbReference>
<dbReference type="EMBL" id="LAZR01021951">
    <property type="protein sequence ID" value="KKL83551.1"/>
    <property type="molecule type" value="Genomic_DNA"/>
</dbReference>
<feature type="non-terminal residue" evidence="1">
    <location>
        <position position="1"/>
    </location>
</feature>
<dbReference type="InterPro" id="IPR023401">
    <property type="entry name" value="ODC_N"/>
</dbReference>
<dbReference type="Pfam" id="PF02423">
    <property type="entry name" value="OCD_Mu_crystall"/>
    <property type="match status" value="1"/>
</dbReference>
<comment type="caution">
    <text evidence="1">The sequence shown here is derived from an EMBL/GenBank/DDBJ whole genome shotgun (WGS) entry which is preliminary data.</text>
</comment>
<protein>
    <recommendedName>
        <fullName evidence="2">Ornithine cyclodeaminase</fullName>
    </recommendedName>
</protein>
<gene>
    <name evidence="1" type="ORF">LCGC14_1973580</name>
</gene>
<reference evidence="1" key="1">
    <citation type="journal article" date="2015" name="Nature">
        <title>Complex archaea that bridge the gap between prokaryotes and eukaryotes.</title>
        <authorList>
            <person name="Spang A."/>
            <person name="Saw J.H."/>
            <person name="Jorgensen S.L."/>
            <person name="Zaremba-Niedzwiedzka K."/>
            <person name="Martijn J."/>
            <person name="Lind A.E."/>
            <person name="van Eijk R."/>
            <person name="Schleper C."/>
            <person name="Guy L."/>
            <person name="Ettema T.J."/>
        </authorList>
    </citation>
    <scope>NUCLEOTIDE SEQUENCE</scope>
</reference>
<dbReference type="Gene3D" id="3.30.1780.10">
    <property type="entry name" value="ornithine cyclodeaminase, domain 1"/>
    <property type="match status" value="1"/>
</dbReference>
<dbReference type="InterPro" id="IPR036291">
    <property type="entry name" value="NAD(P)-bd_dom_sf"/>
</dbReference>